<feature type="domain" description="ComEC/Rec2-related protein" evidence="8">
    <location>
        <begin position="242"/>
        <end position="524"/>
    </location>
</feature>
<gene>
    <name evidence="10" type="ORF">JCM17846_06280</name>
</gene>
<dbReference type="PANTHER" id="PTHR30619:SF1">
    <property type="entry name" value="RECOMBINATION PROTEIN 2"/>
    <property type="match status" value="1"/>
</dbReference>
<feature type="transmembrane region" description="Helical" evidence="7">
    <location>
        <begin position="529"/>
        <end position="545"/>
    </location>
</feature>
<feature type="transmembrane region" description="Helical" evidence="7">
    <location>
        <begin position="374"/>
        <end position="395"/>
    </location>
</feature>
<feature type="domain" description="DUF4131" evidence="9">
    <location>
        <begin position="46"/>
        <end position="199"/>
    </location>
</feature>
<dbReference type="NCBIfam" id="TIGR00360">
    <property type="entry name" value="ComEC_N-term"/>
    <property type="match status" value="1"/>
</dbReference>
<dbReference type="RefSeq" id="WP_042084248.1">
    <property type="nucleotide sequence ID" value="NZ_BKCN01000002.1"/>
</dbReference>
<feature type="transmembrane region" description="Helical" evidence="7">
    <location>
        <begin position="48"/>
        <end position="66"/>
    </location>
</feature>
<name>A0A5A7N7F5_9PROT</name>
<proteinExistence type="predicted"/>
<evidence type="ECO:0000256" key="2">
    <source>
        <dbReference type="ARBA" id="ARBA00022475"/>
    </source>
</evidence>
<feature type="transmembrane region" description="Helical" evidence="7">
    <location>
        <begin position="407"/>
        <end position="428"/>
    </location>
</feature>
<evidence type="ECO:0000256" key="7">
    <source>
        <dbReference type="SAM" id="Phobius"/>
    </source>
</evidence>
<dbReference type="InterPro" id="IPR025405">
    <property type="entry name" value="DUF4131"/>
</dbReference>
<keyword evidence="5 7" id="KW-0472">Membrane</keyword>
<feature type="transmembrane region" description="Helical" evidence="7">
    <location>
        <begin position="266"/>
        <end position="292"/>
    </location>
</feature>
<keyword evidence="3 7" id="KW-0812">Transmembrane</keyword>
<dbReference type="InterPro" id="IPR004477">
    <property type="entry name" value="ComEC_N"/>
</dbReference>
<evidence type="ECO:0000256" key="6">
    <source>
        <dbReference type="SAM" id="MobiDB-lite"/>
    </source>
</evidence>
<keyword evidence="4 7" id="KW-1133">Transmembrane helix</keyword>
<dbReference type="Pfam" id="PF13567">
    <property type="entry name" value="DUF4131"/>
    <property type="match status" value="1"/>
</dbReference>
<organism evidence="10 11">
    <name type="scientific">Iodidimonas nitroreducens</name>
    <dbReference type="NCBI Taxonomy" id="1236968"/>
    <lineage>
        <taxon>Bacteria</taxon>
        <taxon>Pseudomonadati</taxon>
        <taxon>Pseudomonadota</taxon>
        <taxon>Alphaproteobacteria</taxon>
        <taxon>Iodidimonadales</taxon>
        <taxon>Iodidimonadaceae</taxon>
        <taxon>Iodidimonas</taxon>
    </lineage>
</organism>
<evidence type="ECO:0000256" key="3">
    <source>
        <dbReference type="ARBA" id="ARBA00022692"/>
    </source>
</evidence>
<dbReference type="GO" id="GO:0005886">
    <property type="term" value="C:plasma membrane"/>
    <property type="evidence" value="ECO:0007669"/>
    <property type="project" value="UniProtKB-SubCell"/>
</dbReference>
<feature type="transmembrane region" description="Helical" evidence="7">
    <location>
        <begin position="304"/>
        <end position="322"/>
    </location>
</feature>
<dbReference type="Proteomes" id="UP000324996">
    <property type="component" value="Unassembled WGS sequence"/>
</dbReference>
<feature type="region of interest" description="Disordered" evidence="6">
    <location>
        <begin position="698"/>
        <end position="730"/>
    </location>
</feature>
<feature type="transmembrane region" description="Helical" evidence="7">
    <location>
        <begin position="471"/>
        <end position="488"/>
    </location>
</feature>
<keyword evidence="11" id="KW-1185">Reference proteome</keyword>
<feature type="transmembrane region" description="Helical" evidence="7">
    <location>
        <begin position="440"/>
        <end position="464"/>
    </location>
</feature>
<evidence type="ECO:0000313" key="10">
    <source>
        <dbReference type="EMBL" id="GER02946.1"/>
    </source>
</evidence>
<dbReference type="AlphaFoldDB" id="A0A5A7N7F5"/>
<comment type="caution">
    <text evidence="10">The sequence shown here is derived from an EMBL/GenBank/DDBJ whole genome shotgun (WGS) entry which is preliminary data.</text>
</comment>
<evidence type="ECO:0000313" key="11">
    <source>
        <dbReference type="Proteomes" id="UP000324996"/>
    </source>
</evidence>
<feature type="transmembrane region" description="Helical" evidence="7">
    <location>
        <begin position="25"/>
        <end position="42"/>
    </location>
</feature>
<feature type="transmembrane region" description="Helical" evidence="7">
    <location>
        <begin position="351"/>
        <end position="368"/>
    </location>
</feature>
<dbReference type="PANTHER" id="PTHR30619">
    <property type="entry name" value="DNA INTERNALIZATION/COMPETENCE PROTEIN COMEC/REC2"/>
    <property type="match status" value="1"/>
</dbReference>
<evidence type="ECO:0000259" key="8">
    <source>
        <dbReference type="Pfam" id="PF03772"/>
    </source>
</evidence>
<protein>
    <submittedName>
        <fullName evidence="10">Competence protein ComEC</fullName>
    </submittedName>
</protein>
<evidence type="ECO:0000259" key="9">
    <source>
        <dbReference type="Pfam" id="PF13567"/>
    </source>
</evidence>
<accession>A0A5A7N7F5</accession>
<dbReference type="InterPro" id="IPR052159">
    <property type="entry name" value="Competence_DNA_uptake"/>
</dbReference>
<sequence length="730" mass="79137">MVAQNGRPFAPGALLVRAISLDREAFILWSPVLMGCGIGVYFASPFEIPVIFTGLSFILLLALWIVGRGVFKIMMTATLLMISGLMLAQWRSAQVAAPVLNESTRPIALSGQIARIEPQQGTSARFTLNQLQMAGFDPHDTPQKIRVTVRTQFGEAKPGDRVSFRAILNPPPEPVIPDGFDFARDAYFKGIGAVGFAVSDVAIIGRATEFSILSKIEGLRYQLADRVRQRLGPDAGPMAAALLTGMRSPIAEKDVNAMRVAGLAHLLAISGLHIGLVTMVAFFVLRAGIALVPAIALRLDGRKLAAIGAWMIALGYFLLSGATIPTQRAFLMTSVILLALLMGRQPFTLRLVAFSAFITLLFSPEALLSPSFQMSFAAVTALVGAYEILSGKSWLKPDKSRFGRRIAFYFLGVSLTTIIAEIAIAPFAAYHFNQFTSYGLLANLVAVPLMAFVVMPAGLLALILMPLGLEGWALDLMGLGVSIILKTAHQVTGLPGAEWIIPALPTMALVFFVMAGLCFFLWQQMILRLLSLPLLLVAAALAASQRPPDLLISRDADLFGATTVDGLAVSTLSKARYSREQWTRVTGAETAFLWNKALMEREAGKGRAGRPLAQCDAMGCTMGTAPNLISIAFTPEALREDCHKAHILLAAIPVWGACPIPDIVIDRFDVWRDGAHALWIDGGNIKIRSVREARGNRPWVRNRQHKETEQNQQSDEDGSSAFESPDESFQ</sequence>
<comment type="subcellular location">
    <subcellularLocation>
        <location evidence="1">Cell membrane</location>
        <topology evidence="1">Multi-pass membrane protein</topology>
    </subcellularLocation>
</comment>
<feature type="compositionally biased region" description="Acidic residues" evidence="6">
    <location>
        <begin position="714"/>
        <end position="730"/>
    </location>
</feature>
<dbReference type="EMBL" id="BKCN01000002">
    <property type="protein sequence ID" value="GER02946.1"/>
    <property type="molecule type" value="Genomic_DNA"/>
</dbReference>
<evidence type="ECO:0000256" key="4">
    <source>
        <dbReference type="ARBA" id="ARBA00022989"/>
    </source>
</evidence>
<dbReference type="Pfam" id="PF03772">
    <property type="entry name" value="Competence"/>
    <property type="match status" value="1"/>
</dbReference>
<feature type="transmembrane region" description="Helical" evidence="7">
    <location>
        <begin position="500"/>
        <end position="522"/>
    </location>
</feature>
<keyword evidence="2" id="KW-1003">Cell membrane</keyword>
<evidence type="ECO:0000256" key="1">
    <source>
        <dbReference type="ARBA" id="ARBA00004651"/>
    </source>
</evidence>
<evidence type="ECO:0000256" key="5">
    <source>
        <dbReference type="ARBA" id="ARBA00023136"/>
    </source>
</evidence>
<reference evidence="10 11" key="1">
    <citation type="submission" date="2019-09" db="EMBL/GenBank/DDBJ databases">
        <title>NBRP : Genome information of microbial organism related human and environment.</title>
        <authorList>
            <person name="Hattori M."/>
            <person name="Oshima K."/>
            <person name="Inaba H."/>
            <person name="Suda W."/>
            <person name="Sakamoto M."/>
            <person name="Iino T."/>
            <person name="Kitahara M."/>
            <person name="Oshida Y."/>
            <person name="Iida T."/>
            <person name="Kudo T."/>
            <person name="Itoh T."/>
            <person name="Ohkuma M."/>
        </authorList>
    </citation>
    <scope>NUCLEOTIDE SEQUENCE [LARGE SCALE GENOMIC DNA]</scope>
    <source>
        <strain evidence="10 11">Q-1</strain>
    </source>
</reference>